<gene>
    <name evidence="1" type="ORF">NB231_10238</name>
</gene>
<evidence type="ECO:0000313" key="1">
    <source>
        <dbReference type="EMBL" id="EAR22824.1"/>
    </source>
</evidence>
<dbReference type="HOGENOM" id="CLU_2480176_0_0_6"/>
<protein>
    <submittedName>
        <fullName evidence="1">Uncharacterized protein</fullName>
    </submittedName>
</protein>
<reference evidence="1 2" key="1">
    <citation type="submission" date="2006-02" db="EMBL/GenBank/DDBJ databases">
        <authorList>
            <person name="Waterbury J."/>
            <person name="Ferriera S."/>
            <person name="Johnson J."/>
            <person name="Kravitz S."/>
            <person name="Halpern A."/>
            <person name="Remington K."/>
            <person name="Beeson K."/>
            <person name="Tran B."/>
            <person name="Rogers Y.-H."/>
            <person name="Friedman R."/>
            <person name="Venter J.C."/>
        </authorList>
    </citation>
    <scope>NUCLEOTIDE SEQUENCE [LARGE SCALE GENOMIC DNA]</scope>
    <source>
        <strain evidence="1 2">Nb-231</strain>
    </source>
</reference>
<comment type="caution">
    <text evidence="1">The sequence shown here is derived from an EMBL/GenBank/DDBJ whole genome shotgun (WGS) entry which is preliminary data.</text>
</comment>
<organism evidence="1 2">
    <name type="scientific">Nitrococcus mobilis Nb-231</name>
    <dbReference type="NCBI Taxonomy" id="314278"/>
    <lineage>
        <taxon>Bacteria</taxon>
        <taxon>Pseudomonadati</taxon>
        <taxon>Pseudomonadota</taxon>
        <taxon>Gammaproteobacteria</taxon>
        <taxon>Chromatiales</taxon>
        <taxon>Ectothiorhodospiraceae</taxon>
        <taxon>Nitrococcus</taxon>
    </lineage>
</organism>
<accession>A4BNM5</accession>
<dbReference type="Proteomes" id="UP000003374">
    <property type="component" value="Unassembled WGS sequence"/>
</dbReference>
<name>A4BNM5_9GAMM</name>
<dbReference type="STRING" id="314278.NB231_10238"/>
<keyword evidence="2" id="KW-1185">Reference proteome</keyword>
<dbReference type="AlphaFoldDB" id="A4BNM5"/>
<sequence length="87" mass="9673">MLIDVDALADEVAELCRRLDAAESGREASDCTTLTEDRQRLREIGELAHQHGGTELMGQLVYVASWNYRNTVDTTDVHWRGIGGGQQ</sequence>
<proteinExistence type="predicted"/>
<evidence type="ECO:0000313" key="2">
    <source>
        <dbReference type="Proteomes" id="UP000003374"/>
    </source>
</evidence>
<dbReference type="EMBL" id="AAOF01000002">
    <property type="protein sequence ID" value="EAR22824.1"/>
    <property type="molecule type" value="Genomic_DNA"/>
</dbReference>
<dbReference type="RefSeq" id="WP_005002206.1">
    <property type="nucleotide sequence ID" value="NZ_CH672427.1"/>
</dbReference>